<reference evidence="3 4" key="1">
    <citation type="submission" date="2020-01" db="EMBL/GenBank/DDBJ databases">
        <title>Kibdelosporangium persica a novel Actinomycetes from a hot desert in Iran.</title>
        <authorList>
            <person name="Safaei N."/>
            <person name="Zaburannyi N."/>
            <person name="Mueller R."/>
            <person name="Wink J."/>
        </authorList>
    </citation>
    <scope>NUCLEOTIDE SEQUENCE [LARGE SCALE GENOMIC DNA]</scope>
    <source>
        <strain evidence="3 4">4NS15</strain>
    </source>
</reference>
<dbReference type="Pfam" id="PF13560">
    <property type="entry name" value="HTH_31"/>
    <property type="match status" value="1"/>
</dbReference>
<keyword evidence="2" id="KW-1133">Transmembrane helix</keyword>
<feature type="region of interest" description="Disordered" evidence="1">
    <location>
        <begin position="1"/>
        <end position="26"/>
    </location>
</feature>
<organism evidence="3 4">
    <name type="scientific">Kibdelosporangium persicum</name>
    <dbReference type="NCBI Taxonomy" id="2698649"/>
    <lineage>
        <taxon>Bacteria</taxon>
        <taxon>Bacillati</taxon>
        <taxon>Actinomycetota</taxon>
        <taxon>Actinomycetes</taxon>
        <taxon>Pseudonocardiales</taxon>
        <taxon>Pseudonocardiaceae</taxon>
        <taxon>Kibdelosporangium</taxon>
    </lineage>
</organism>
<feature type="transmembrane region" description="Helical" evidence="2">
    <location>
        <begin position="132"/>
        <end position="153"/>
    </location>
</feature>
<evidence type="ECO:0000256" key="2">
    <source>
        <dbReference type="SAM" id="Phobius"/>
    </source>
</evidence>
<accession>A0ABX2FJ11</accession>
<keyword evidence="2" id="KW-0812">Transmembrane</keyword>
<sequence length="335" mass="35981">MTPREENPGLSGRSAEPPQPQDARTTTEFVAALRALRLWSGLTYRQLEGKASASGDVLPSSTIASALGRSTMPREQMVTALVRACGVGETAVQEWLAARERIVMGEPEAKESPTGPTPPPEPSPRRREPSRAILVVATVVATATLSIGGYILFSDLVGRPTREHAPPSGTGLPIRGLTMGMAGSWVAIRAATAPDLCVSEGRDSTGRYSHPVAALRPCEQAVPPRTYLRPIKAHLVQIQWHEASEGIGCLTVRTDGAGRDLVEPWNDCDENRSSQVFRMALAGPPDSRRYRIHPTHSDMCLGIGNKEVVADREAVHGPCTGLADQEFVIDLLPPP</sequence>
<evidence type="ECO:0000256" key="1">
    <source>
        <dbReference type="SAM" id="MobiDB-lite"/>
    </source>
</evidence>
<gene>
    <name evidence="3" type="ORF">GC106_80290</name>
</gene>
<proteinExistence type="predicted"/>
<feature type="region of interest" description="Disordered" evidence="1">
    <location>
        <begin position="105"/>
        <end position="129"/>
    </location>
</feature>
<dbReference type="CDD" id="cd00161">
    <property type="entry name" value="beta-trefoil_Ricin-like"/>
    <property type="match status" value="1"/>
</dbReference>
<dbReference type="RefSeq" id="WP_173141888.1">
    <property type="nucleotide sequence ID" value="NZ_CBCSGW010000112.1"/>
</dbReference>
<dbReference type="Proteomes" id="UP000763557">
    <property type="component" value="Unassembled WGS sequence"/>
</dbReference>
<keyword evidence="4" id="KW-1185">Reference proteome</keyword>
<comment type="caution">
    <text evidence="3">The sequence shown here is derived from an EMBL/GenBank/DDBJ whole genome shotgun (WGS) entry which is preliminary data.</text>
</comment>
<protein>
    <submittedName>
        <fullName evidence="3">Transcriptional regulator</fullName>
    </submittedName>
</protein>
<keyword evidence="2" id="KW-0472">Membrane</keyword>
<dbReference type="EMBL" id="JAAATY010000043">
    <property type="protein sequence ID" value="NRN70756.1"/>
    <property type="molecule type" value="Genomic_DNA"/>
</dbReference>
<name>A0ABX2FJ11_9PSEU</name>
<evidence type="ECO:0000313" key="3">
    <source>
        <dbReference type="EMBL" id="NRN70756.1"/>
    </source>
</evidence>
<evidence type="ECO:0000313" key="4">
    <source>
        <dbReference type="Proteomes" id="UP000763557"/>
    </source>
</evidence>